<dbReference type="EMBL" id="FOSC01000002">
    <property type="protein sequence ID" value="SFJ34394.1"/>
    <property type="molecule type" value="Genomic_DNA"/>
</dbReference>
<proteinExistence type="predicted"/>
<sequence>MKTFEVLGTGCKKCTNTAEKIEKMASELGQDVEVVKITDPAKIMEYQVMSTPAVALDGQVVHSGSIPTSDAIAEWLKG</sequence>
<name>A0A1I3QJT4_9GAMM</name>
<dbReference type="Pfam" id="PF13192">
    <property type="entry name" value="Thioredoxin_3"/>
    <property type="match status" value="1"/>
</dbReference>
<dbReference type="RefSeq" id="WP_091701093.1">
    <property type="nucleotide sequence ID" value="NZ_BMYN01000002.1"/>
</dbReference>
<dbReference type="PIRSF" id="PIRSF037031">
    <property type="entry name" value="Redox_disulphide_2"/>
    <property type="match status" value="1"/>
</dbReference>
<dbReference type="Proteomes" id="UP000199445">
    <property type="component" value="Unassembled WGS sequence"/>
</dbReference>
<evidence type="ECO:0000313" key="4">
    <source>
        <dbReference type="EMBL" id="SFJ34394.1"/>
    </source>
</evidence>
<dbReference type="OrthoDB" id="9800630at2"/>
<dbReference type="NCBIfam" id="TIGR00412">
    <property type="entry name" value="redox_disulf_2"/>
    <property type="match status" value="1"/>
</dbReference>
<evidence type="ECO:0000256" key="1">
    <source>
        <dbReference type="PIRSR" id="PIRSR037031-50"/>
    </source>
</evidence>
<dbReference type="SUPFAM" id="SSF52833">
    <property type="entry name" value="Thioredoxin-like"/>
    <property type="match status" value="1"/>
</dbReference>
<reference evidence="4 5" key="1">
    <citation type="submission" date="2016-10" db="EMBL/GenBank/DDBJ databases">
        <authorList>
            <person name="de Groot N.N."/>
        </authorList>
    </citation>
    <scope>NUCLEOTIDE SEQUENCE [LARGE SCALE GENOMIC DNA]</scope>
    <source>
        <strain evidence="4 5">IBRC-M 10445</strain>
    </source>
</reference>
<organism evidence="4 5">
    <name type="scientific">Marinobacter persicus</name>
    <dbReference type="NCBI Taxonomy" id="930118"/>
    <lineage>
        <taxon>Bacteria</taxon>
        <taxon>Pseudomonadati</taxon>
        <taxon>Pseudomonadota</taxon>
        <taxon>Gammaproteobacteria</taxon>
        <taxon>Pseudomonadales</taxon>
        <taxon>Marinobacteraceae</taxon>
        <taxon>Marinobacter</taxon>
    </lineage>
</organism>
<evidence type="ECO:0000313" key="5">
    <source>
        <dbReference type="Proteomes" id="UP000199445"/>
    </source>
</evidence>
<keyword evidence="2" id="KW-1015">Disulfide bond</keyword>
<dbReference type="Gene3D" id="3.40.30.10">
    <property type="entry name" value="Glutaredoxin"/>
    <property type="match status" value="1"/>
</dbReference>
<dbReference type="AlphaFoldDB" id="A0A1I3QJT4"/>
<keyword evidence="5" id="KW-1185">Reference proteome</keyword>
<accession>A0A1I3QJT4</accession>
<dbReference type="InterPro" id="IPR012336">
    <property type="entry name" value="Thioredoxin-like_fold"/>
</dbReference>
<dbReference type="InterPro" id="IPR036249">
    <property type="entry name" value="Thioredoxin-like_sf"/>
</dbReference>
<gene>
    <name evidence="4" type="ORF">SAMN05216429_10243</name>
</gene>
<evidence type="ECO:0000256" key="2">
    <source>
        <dbReference type="PIRSR" id="PIRSR037031-51"/>
    </source>
</evidence>
<protein>
    <submittedName>
        <fullName evidence="4">Small redox-active disulfide protein 2</fullName>
    </submittedName>
</protein>
<feature type="active site" description="Nucleophile" evidence="1">
    <location>
        <position position="14"/>
    </location>
</feature>
<feature type="domain" description="Thioredoxin-like fold" evidence="3">
    <location>
        <begin position="3"/>
        <end position="77"/>
    </location>
</feature>
<dbReference type="PANTHER" id="PTHR36450">
    <property type="entry name" value="THIOREDOXIN"/>
    <property type="match status" value="1"/>
</dbReference>
<dbReference type="InterPro" id="IPR005243">
    <property type="entry name" value="THIRX-like_proc"/>
</dbReference>
<keyword evidence="2" id="KW-0676">Redox-active center</keyword>
<feature type="disulfide bond" description="Redox-active" evidence="2">
    <location>
        <begin position="11"/>
        <end position="14"/>
    </location>
</feature>
<feature type="active site" description="Nucleophile" evidence="1">
    <location>
        <position position="11"/>
    </location>
</feature>
<dbReference type="PANTHER" id="PTHR36450:SF1">
    <property type="entry name" value="THIOREDOXIN"/>
    <property type="match status" value="1"/>
</dbReference>
<evidence type="ECO:0000259" key="3">
    <source>
        <dbReference type="Pfam" id="PF13192"/>
    </source>
</evidence>